<feature type="compositionally biased region" description="Basic residues" evidence="1">
    <location>
        <begin position="137"/>
        <end position="146"/>
    </location>
</feature>
<dbReference type="EMBL" id="JAPEUX010000009">
    <property type="protein sequence ID" value="KAJ4345250.1"/>
    <property type="molecule type" value="Genomic_DNA"/>
</dbReference>
<organism evidence="2 3">
    <name type="scientific">Didymosphaeria variabile</name>
    <dbReference type="NCBI Taxonomy" id="1932322"/>
    <lineage>
        <taxon>Eukaryota</taxon>
        <taxon>Fungi</taxon>
        <taxon>Dikarya</taxon>
        <taxon>Ascomycota</taxon>
        <taxon>Pezizomycotina</taxon>
        <taxon>Dothideomycetes</taxon>
        <taxon>Pleosporomycetidae</taxon>
        <taxon>Pleosporales</taxon>
        <taxon>Massarineae</taxon>
        <taxon>Didymosphaeriaceae</taxon>
        <taxon>Didymosphaeria</taxon>
    </lineage>
</organism>
<evidence type="ECO:0000313" key="3">
    <source>
        <dbReference type="Proteomes" id="UP001140513"/>
    </source>
</evidence>
<feature type="region of interest" description="Disordered" evidence="1">
    <location>
        <begin position="236"/>
        <end position="292"/>
    </location>
</feature>
<dbReference type="OrthoDB" id="2537141at2759"/>
<feature type="compositionally biased region" description="Basic and acidic residues" evidence="1">
    <location>
        <begin position="72"/>
        <end position="84"/>
    </location>
</feature>
<evidence type="ECO:0000256" key="1">
    <source>
        <dbReference type="SAM" id="MobiDB-lite"/>
    </source>
</evidence>
<keyword evidence="3" id="KW-1185">Reference proteome</keyword>
<gene>
    <name evidence="2" type="ORF">N0V89_011380</name>
</gene>
<accession>A0A9W8XB14</accession>
<reference evidence="2" key="1">
    <citation type="submission" date="2022-10" db="EMBL/GenBank/DDBJ databases">
        <title>Tapping the CABI collections for fungal endophytes: first genome assemblies for Collariella, Neodidymelliopsis, Ascochyta clinopodiicola, Didymella pomorum, Didymosphaeria variabile, Neocosmospora piperis and Neocucurbitaria cava.</title>
        <authorList>
            <person name="Hill R."/>
        </authorList>
    </citation>
    <scope>NUCLEOTIDE SEQUENCE</scope>
    <source>
        <strain evidence="2">IMI 356815</strain>
    </source>
</reference>
<feature type="region of interest" description="Disordered" evidence="1">
    <location>
        <begin position="192"/>
        <end position="223"/>
    </location>
</feature>
<protein>
    <submittedName>
        <fullName evidence="2">Uncharacterized protein</fullName>
    </submittedName>
</protein>
<dbReference type="RefSeq" id="XP_056065414.1">
    <property type="nucleotide sequence ID" value="XM_056220111.1"/>
</dbReference>
<proteinExistence type="predicted"/>
<feature type="region of interest" description="Disordered" evidence="1">
    <location>
        <begin position="1"/>
        <end position="174"/>
    </location>
</feature>
<feature type="compositionally biased region" description="Low complexity" evidence="1">
    <location>
        <begin position="85"/>
        <end position="98"/>
    </location>
</feature>
<evidence type="ECO:0000313" key="2">
    <source>
        <dbReference type="EMBL" id="KAJ4345250.1"/>
    </source>
</evidence>
<dbReference type="Proteomes" id="UP001140513">
    <property type="component" value="Unassembled WGS sequence"/>
</dbReference>
<sequence length="319" mass="36012">MDIHKWLSETVLPQQPPSPPEQREYHHAPCSEQPERIPKDKRRRKQSTSDSSLLDVPPQRKKRPTSGRVPSLKKEADETDHTDASHSPSRSASSISSEPFRRKPRRKTRPERYEPVLKDAKERGLHTQRRDKGESKRARRKSRRMKANNPGSGMVQGFQAKNVPQDRLTVRSTPVSRSLPDLVFSEMKFLQKHKDKTGVGPLSGSPKKQRKKDQAHAKEEEISAYFTSVRPALAEQELNIQTKKPSPKKLREADSGRRGPPPIVDEAVPTVEPADQTPYSGLEGGGPRHESRSYISWSESTFGGWQSWAISGFVSAPDK</sequence>
<feature type="compositionally biased region" description="Basic and acidic residues" evidence="1">
    <location>
        <begin position="212"/>
        <end position="221"/>
    </location>
</feature>
<dbReference type="AlphaFoldDB" id="A0A9W8XB14"/>
<dbReference type="GeneID" id="80914910"/>
<name>A0A9W8XB14_9PLEO</name>
<feature type="compositionally biased region" description="Basic and acidic residues" evidence="1">
    <location>
        <begin position="21"/>
        <end position="38"/>
    </location>
</feature>
<feature type="compositionally biased region" description="Basic and acidic residues" evidence="1">
    <location>
        <begin position="110"/>
        <end position="136"/>
    </location>
</feature>
<comment type="caution">
    <text evidence="2">The sequence shown here is derived from an EMBL/GenBank/DDBJ whole genome shotgun (WGS) entry which is preliminary data.</text>
</comment>